<evidence type="ECO:0000313" key="2">
    <source>
        <dbReference type="Proteomes" id="UP001600650"/>
    </source>
</evidence>
<proteinExistence type="predicted"/>
<comment type="caution">
    <text evidence="1">The sequence shown here is derived from an EMBL/GenBank/DDBJ whole genome shotgun (WGS) entry which is preliminary data.</text>
</comment>
<sequence>MKRQDLTRRRHVDLARVSSSCCRTRA</sequence>
<dbReference type="NCBIfam" id="NF042934">
    <property type="entry name" value="cis_reg_atten"/>
    <property type="match status" value="1"/>
</dbReference>
<dbReference type="InterPro" id="IPR049979">
    <property type="entry name" value="Cys_resp_CS_actino"/>
</dbReference>
<name>A0ABW6JT21_STRCE</name>
<protein>
    <submittedName>
        <fullName evidence="1">Leader peptide</fullName>
    </submittedName>
</protein>
<dbReference type="EMBL" id="JBHVBU010000244">
    <property type="protein sequence ID" value="MFE7968166.1"/>
    <property type="molecule type" value="Genomic_DNA"/>
</dbReference>
<dbReference type="GeneID" id="97447832"/>
<reference evidence="1 2" key="1">
    <citation type="submission" date="2024-09" db="EMBL/GenBank/DDBJ databases">
        <title>The Natural Products Discovery Center: Release of the First 8490 Sequenced Strains for Exploring Actinobacteria Biosynthetic Diversity.</title>
        <authorList>
            <person name="Kalkreuter E."/>
            <person name="Kautsar S.A."/>
            <person name="Yang D."/>
            <person name="Bader C.D."/>
            <person name="Teijaro C.N."/>
            <person name="Fluegel L."/>
            <person name="Davis C.M."/>
            <person name="Simpson J.R."/>
            <person name="Lauterbach L."/>
            <person name="Steele A.D."/>
            <person name="Gui C."/>
            <person name="Meng S."/>
            <person name="Li G."/>
            <person name="Viehrig K."/>
            <person name="Ye F."/>
            <person name="Su P."/>
            <person name="Kiefer A.F."/>
            <person name="Nichols A."/>
            <person name="Cepeda A.J."/>
            <person name="Yan W."/>
            <person name="Fan B."/>
            <person name="Jiang Y."/>
            <person name="Adhikari A."/>
            <person name="Zheng C.-J."/>
            <person name="Schuster L."/>
            <person name="Cowan T.M."/>
            <person name="Smanski M.J."/>
            <person name="Chevrette M.G."/>
            <person name="De Carvalho L.P.S."/>
            <person name="Shen B."/>
        </authorList>
    </citation>
    <scope>NUCLEOTIDE SEQUENCE [LARGE SCALE GENOMIC DNA]</scope>
    <source>
        <strain evidence="1 2">NPDC057399</strain>
    </source>
</reference>
<dbReference type="RefSeq" id="WP_350328476.1">
    <property type="nucleotide sequence ID" value="NZ_JAPEQI010000003.1"/>
</dbReference>
<keyword evidence="2" id="KW-1185">Reference proteome</keyword>
<dbReference type="Proteomes" id="UP001600650">
    <property type="component" value="Unassembled WGS sequence"/>
</dbReference>
<accession>A0ABW6JT21</accession>
<evidence type="ECO:0000313" key="1">
    <source>
        <dbReference type="EMBL" id="MFE7968166.1"/>
    </source>
</evidence>
<organism evidence="1 2">
    <name type="scientific">Streptomyces cellulosae</name>
    <dbReference type="NCBI Taxonomy" id="1968"/>
    <lineage>
        <taxon>Bacteria</taxon>
        <taxon>Bacillati</taxon>
        <taxon>Actinomycetota</taxon>
        <taxon>Actinomycetes</taxon>
        <taxon>Kitasatosporales</taxon>
        <taxon>Streptomycetaceae</taxon>
        <taxon>Streptomyces</taxon>
    </lineage>
</organism>
<gene>
    <name evidence="1" type="ORF">ACFU0X_34910</name>
</gene>